<keyword evidence="3" id="KW-1185">Reference proteome</keyword>
<dbReference type="Pfam" id="PF03548">
    <property type="entry name" value="LolA"/>
    <property type="match status" value="1"/>
</dbReference>
<dbReference type="PANTHER" id="PTHR35869">
    <property type="entry name" value="OUTER-MEMBRANE LIPOPROTEIN CARRIER PROTEIN"/>
    <property type="match status" value="1"/>
</dbReference>
<reference evidence="2 3" key="1">
    <citation type="journal article" date="2008" name="Appl. Environ. Microbiol.">
        <title>Genome of the epsilonproteobacterial chemolithoautotroph Sulfurimonas denitrificans.</title>
        <authorList>
            <person name="Sievert S.M."/>
            <person name="Scott K.M."/>
            <person name="Klotz M.G."/>
            <person name="Chain P.S.G."/>
            <person name="Hauser L.J."/>
            <person name="Hemp J."/>
            <person name="Huegler M."/>
            <person name="Land M."/>
            <person name="Lapidus A."/>
            <person name="Larimer F.W."/>
            <person name="Lucas S."/>
            <person name="Malfatti S.A."/>
            <person name="Meyer F."/>
            <person name="Paulsen I.T."/>
            <person name="Ren Q."/>
            <person name="Simon J."/>
            <person name="Bailey K."/>
            <person name="Diaz E."/>
            <person name="Fitzpatrick K.A."/>
            <person name="Glover B."/>
            <person name="Gwatney N."/>
            <person name="Korajkic A."/>
            <person name="Long A."/>
            <person name="Mobberley J.M."/>
            <person name="Pantry S.N."/>
            <person name="Pazder G."/>
            <person name="Peterson S."/>
            <person name="Quintanilla J.D."/>
            <person name="Sprinkle R."/>
            <person name="Stephens J."/>
            <person name="Thomas P."/>
            <person name="Vaughn R."/>
            <person name="Weber M.J."/>
            <person name="Wooten L.L."/>
        </authorList>
    </citation>
    <scope>NUCLEOTIDE SEQUENCE [LARGE SCALE GENOMIC DNA]</scope>
    <source>
        <strain evidence="3">ATCC 33889 / DSM 1251</strain>
    </source>
</reference>
<sequence length="171" mass="20034">MKPFLIAVFITVELFASLDSIVSFDADFTQNITDDKNKTISYNGHIIATKPQNARWSYFKPVKKEVYINDYDVTIVEPEIEQVIIRKIESNFDFFKMIENAKENSKDNYTAKYGDTLFNIKKKGDLIESISYLDEFENRVVIIFKSQKQNQAINKILFMPTYPLDFDIIRD</sequence>
<evidence type="ECO:0000256" key="1">
    <source>
        <dbReference type="ARBA" id="ARBA00022729"/>
    </source>
</evidence>
<protein>
    <submittedName>
        <fullName evidence="2">Outer membrane lipoprotein carrier protein LolA</fullName>
    </submittedName>
</protein>
<dbReference type="STRING" id="326298.Suden_1042"/>
<evidence type="ECO:0000313" key="2">
    <source>
        <dbReference type="EMBL" id="ABB44320.1"/>
    </source>
</evidence>
<dbReference type="NCBIfam" id="NF000664">
    <property type="entry name" value="PRK00031.2-2"/>
    <property type="match status" value="1"/>
</dbReference>
<dbReference type="EMBL" id="CP000153">
    <property type="protein sequence ID" value="ABB44320.1"/>
    <property type="molecule type" value="Genomic_DNA"/>
</dbReference>
<accession>Q30RR1</accession>
<dbReference type="NCBIfam" id="NF000663">
    <property type="entry name" value="PRK00031.2-1"/>
    <property type="match status" value="1"/>
</dbReference>
<keyword evidence="2" id="KW-0449">Lipoprotein</keyword>
<gene>
    <name evidence="2" type="ordered locus">Suden_1042</name>
</gene>
<dbReference type="InterPro" id="IPR029046">
    <property type="entry name" value="LolA/LolB/LppX"/>
</dbReference>
<dbReference type="CDD" id="cd16325">
    <property type="entry name" value="LolA"/>
    <property type="match status" value="1"/>
</dbReference>
<dbReference type="HOGENOM" id="CLU_125914_0_0_7"/>
<dbReference type="OrthoDB" id="5339202at2"/>
<dbReference type="AlphaFoldDB" id="Q30RR1"/>
<dbReference type="eggNOG" id="COG2834">
    <property type="taxonomic scope" value="Bacteria"/>
</dbReference>
<dbReference type="SUPFAM" id="SSF89392">
    <property type="entry name" value="Prokaryotic lipoproteins and lipoprotein localization factors"/>
    <property type="match status" value="1"/>
</dbReference>
<dbReference type="RefSeq" id="WP_011372672.1">
    <property type="nucleotide sequence ID" value="NC_007575.1"/>
</dbReference>
<evidence type="ECO:0000313" key="3">
    <source>
        <dbReference type="Proteomes" id="UP000002714"/>
    </source>
</evidence>
<organism evidence="2 3">
    <name type="scientific">Sulfurimonas denitrificans (strain ATCC 33889 / DSM 1251)</name>
    <name type="common">Thiomicrospira denitrificans (strain ATCC 33889 / DSM 1251)</name>
    <dbReference type="NCBI Taxonomy" id="326298"/>
    <lineage>
        <taxon>Bacteria</taxon>
        <taxon>Pseudomonadati</taxon>
        <taxon>Campylobacterota</taxon>
        <taxon>Epsilonproteobacteria</taxon>
        <taxon>Campylobacterales</taxon>
        <taxon>Sulfurimonadaceae</taxon>
        <taxon>Sulfurimonas</taxon>
    </lineage>
</organism>
<proteinExistence type="predicted"/>
<dbReference type="KEGG" id="tdn:Suden_1042"/>
<dbReference type="Proteomes" id="UP000002714">
    <property type="component" value="Chromosome"/>
</dbReference>
<dbReference type="PANTHER" id="PTHR35869:SF1">
    <property type="entry name" value="OUTER-MEMBRANE LIPOPROTEIN CARRIER PROTEIN"/>
    <property type="match status" value="1"/>
</dbReference>
<name>Q30RR1_SULDN</name>
<keyword evidence="1" id="KW-0732">Signal</keyword>
<dbReference type="Gene3D" id="2.50.20.10">
    <property type="entry name" value="Lipoprotein localisation LolA/LolB/LppX"/>
    <property type="match status" value="1"/>
</dbReference>
<dbReference type="InterPro" id="IPR004564">
    <property type="entry name" value="OM_lipoprot_carrier_LolA-like"/>
</dbReference>